<dbReference type="AlphaFoldDB" id="A0A3Q0NB53"/>
<evidence type="ECO:0000313" key="2">
    <source>
        <dbReference type="Proteomes" id="UP000016703"/>
    </source>
</evidence>
<proteinExistence type="predicted"/>
<organism evidence="1 2">
    <name type="scientific">Listeria monocytogenes serotype 1/2a (strain EGD / Mackaness)</name>
    <dbReference type="NCBI Taxonomy" id="1334565"/>
    <lineage>
        <taxon>Bacteria</taxon>
        <taxon>Bacillati</taxon>
        <taxon>Bacillota</taxon>
        <taxon>Bacilli</taxon>
        <taxon>Bacillales</taxon>
        <taxon>Listeriaceae</taxon>
        <taxon>Listeria</taxon>
    </lineage>
</organism>
<gene>
    <name evidence="1" type="ORF">LMON_0297</name>
</gene>
<sequence length="60" mass="6078">MSINSNSTIASGISASFSQSASALNRISVSVSSRQINVAGNSIAIENFSISQSSLKGVSN</sequence>
<name>A0A3Q0NB53_LISMG</name>
<dbReference type="EMBL" id="HG421741">
    <property type="protein sequence ID" value="CDG44162.1"/>
    <property type="molecule type" value="Genomic_DNA"/>
</dbReference>
<accession>A0A3Q0NB53</accession>
<protein>
    <submittedName>
        <fullName evidence="1">Uncharacterized protein</fullName>
    </submittedName>
</protein>
<reference evidence="1 2" key="1">
    <citation type="journal article" date="2014" name="MBio">
        <title>Comparison of widely used Listeria monocytogenes strains EGD, 10403S, and EGD-e highlights genomic variations underlying differences in pathogenicity.</title>
        <authorList>
            <person name="Becavin C."/>
            <person name="Bouchier C."/>
            <person name="Lechat P."/>
            <person name="Archambaud C."/>
            <person name="Creno S."/>
            <person name="Gouin E."/>
            <person name="Wu Z."/>
            <person name="Kuhbacher A."/>
            <person name="Brisse S."/>
            <person name="Pucciarelli M.G."/>
            <person name="Garcia-del Portillo F."/>
            <person name="Hain T."/>
            <person name="Portnoy D.A."/>
            <person name="Chakraborty T."/>
            <person name="Lecuit M."/>
            <person name="Pizarro-Cerda J."/>
            <person name="Moszer I."/>
            <person name="Bierne H."/>
            <person name="Cossart P."/>
        </authorList>
    </citation>
    <scope>NUCLEOTIDE SEQUENCE [LARGE SCALE GENOMIC DNA]</scope>
    <source>
        <strain evidence="2">EGD / Mackaness</strain>
    </source>
</reference>
<dbReference type="KEGG" id="lmod:LMON_0297"/>
<dbReference type="Proteomes" id="UP000016703">
    <property type="component" value="Chromosome"/>
</dbReference>
<evidence type="ECO:0000313" key="1">
    <source>
        <dbReference type="EMBL" id="CDG44162.1"/>
    </source>
</evidence>